<keyword evidence="2" id="KW-1133">Transmembrane helix</keyword>
<dbReference type="Proteomes" id="UP001186159">
    <property type="component" value="Unassembled WGS sequence"/>
</dbReference>
<sequence length="313" mass="35409">MKKIMQKFSENVARTKFQIVISLISLMLLLLLGIPLAPDRQLVPEDALATTQNFQDNSGTIQILSQQLDRKQHVMKLEIQISDDLQMTNLVSSFFVKKGSSGTMQFIPTVDGRATFFIKNLPEHFEAVSLIFENKAENNQSVDINIYDDSQAAQQAKHDSDVNTKGEQPQNELQFFFTENSKKLKSVDGKIKIQSQKDYAVGALKSEIAFQKEQEAHLNKSLKKLHSIIDNDEKQITTLKNQMEYQTGGTLEKTQTQIQGFVSDIQSSESSIKTANENLVDVKKKIEKMNQQISDINSGKYKFPADEKSQNLK</sequence>
<protein>
    <submittedName>
        <fullName evidence="3">Uncharacterized protein</fullName>
    </submittedName>
</protein>
<dbReference type="EMBL" id="JAWHVN010000024">
    <property type="protein sequence ID" value="MDV2618290.1"/>
    <property type="molecule type" value="Genomic_DNA"/>
</dbReference>
<evidence type="ECO:0000256" key="1">
    <source>
        <dbReference type="SAM" id="Coils"/>
    </source>
</evidence>
<dbReference type="RefSeq" id="WP_317070707.1">
    <property type="nucleotide sequence ID" value="NZ_JAWHVN010000024.1"/>
</dbReference>
<accession>A0ABD5GQ29</accession>
<keyword evidence="2" id="KW-0812">Transmembrane</keyword>
<feature type="coiled-coil region" evidence="1">
    <location>
        <begin position="222"/>
        <end position="292"/>
    </location>
</feature>
<comment type="caution">
    <text evidence="3">The sequence shown here is derived from an EMBL/GenBank/DDBJ whole genome shotgun (WGS) entry which is preliminary data.</text>
</comment>
<keyword evidence="2" id="KW-0472">Membrane</keyword>
<evidence type="ECO:0000256" key="2">
    <source>
        <dbReference type="SAM" id="Phobius"/>
    </source>
</evidence>
<proteinExistence type="predicted"/>
<reference evidence="3 4" key="1">
    <citation type="submission" date="2023-10" db="EMBL/GenBank/DDBJ databases">
        <title>Production of high quality cheese from raw caw milk (raw cheese).</title>
        <authorList>
            <person name="Samouris G."/>
        </authorList>
    </citation>
    <scope>NUCLEOTIDE SEQUENCE [LARGE SCALE GENOMIC DNA]</scope>
    <source>
        <strain evidence="3 4">MRS-5</strain>
    </source>
</reference>
<organism evidence="3 4">
    <name type="scientific">Lactococcus lactis</name>
    <dbReference type="NCBI Taxonomy" id="1358"/>
    <lineage>
        <taxon>Bacteria</taxon>
        <taxon>Bacillati</taxon>
        <taxon>Bacillota</taxon>
        <taxon>Bacilli</taxon>
        <taxon>Lactobacillales</taxon>
        <taxon>Streptococcaceae</taxon>
        <taxon>Lactococcus</taxon>
    </lineage>
</organism>
<feature type="transmembrane region" description="Helical" evidence="2">
    <location>
        <begin position="20"/>
        <end position="37"/>
    </location>
</feature>
<name>A0ABD5GQ29_9LACT</name>
<keyword evidence="1" id="KW-0175">Coiled coil</keyword>
<evidence type="ECO:0000313" key="4">
    <source>
        <dbReference type="Proteomes" id="UP001186159"/>
    </source>
</evidence>
<dbReference type="AlphaFoldDB" id="A0ABD5GQ29"/>
<evidence type="ECO:0000313" key="3">
    <source>
        <dbReference type="EMBL" id="MDV2618290.1"/>
    </source>
</evidence>
<gene>
    <name evidence="3" type="ORF">RZO27_03975</name>
</gene>